<reference evidence="1" key="2">
    <citation type="submission" date="2021-01" db="EMBL/GenBank/DDBJ databases">
        <authorList>
            <person name="Schikora-Tamarit M.A."/>
        </authorList>
    </citation>
    <scope>NUCLEOTIDE SEQUENCE</scope>
    <source>
        <strain evidence="1">CBS2887</strain>
    </source>
</reference>
<sequence length="155" mass="17582">MDKACLMDSAINFNSSTNEVHERREVERDILQHLKLQLLILKTFQKGNSLSTQRPDVSGFNRLNFIDISTEEALNFLRRCLINLISRLCSTTTTTTTTTNNIIDSTVLIRQDKVFISFQVERSTVARQGFSFICELGNVSHDKSRLGKSGIVIEI</sequence>
<dbReference type="Proteomes" id="UP000774326">
    <property type="component" value="Unassembled WGS sequence"/>
</dbReference>
<evidence type="ECO:0000313" key="1">
    <source>
        <dbReference type="EMBL" id="KAH3684202.1"/>
    </source>
</evidence>
<protein>
    <submittedName>
        <fullName evidence="1">Uncharacterized protein</fullName>
    </submittedName>
</protein>
<dbReference type="EMBL" id="JAEUBG010002673">
    <property type="protein sequence ID" value="KAH3684202.1"/>
    <property type="molecule type" value="Genomic_DNA"/>
</dbReference>
<proteinExistence type="predicted"/>
<gene>
    <name evidence="1" type="ORF">WICPIJ_004845</name>
</gene>
<keyword evidence="2" id="KW-1185">Reference proteome</keyword>
<organism evidence="1 2">
    <name type="scientific">Wickerhamomyces pijperi</name>
    <name type="common">Yeast</name>
    <name type="synonym">Pichia pijperi</name>
    <dbReference type="NCBI Taxonomy" id="599730"/>
    <lineage>
        <taxon>Eukaryota</taxon>
        <taxon>Fungi</taxon>
        <taxon>Dikarya</taxon>
        <taxon>Ascomycota</taxon>
        <taxon>Saccharomycotina</taxon>
        <taxon>Saccharomycetes</taxon>
        <taxon>Phaffomycetales</taxon>
        <taxon>Wickerhamomycetaceae</taxon>
        <taxon>Wickerhamomyces</taxon>
    </lineage>
</organism>
<evidence type="ECO:0000313" key="2">
    <source>
        <dbReference type="Proteomes" id="UP000774326"/>
    </source>
</evidence>
<accession>A0A9P8Q569</accession>
<name>A0A9P8Q569_WICPI</name>
<dbReference type="AlphaFoldDB" id="A0A9P8Q569"/>
<comment type="caution">
    <text evidence="1">The sequence shown here is derived from an EMBL/GenBank/DDBJ whole genome shotgun (WGS) entry which is preliminary data.</text>
</comment>
<reference evidence="1" key="1">
    <citation type="journal article" date="2021" name="Open Biol.">
        <title>Shared evolutionary footprints suggest mitochondrial oxidative damage underlies multiple complex I losses in fungi.</title>
        <authorList>
            <person name="Schikora-Tamarit M.A."/>
            <person name="Marcet-Houben M."/>
            <person name="Nosek J."/>
            <person name="Gabaldon T."/>
        </authorList>
    </citation>
    <scope>NUCLEOTIDE SEQUENCE</scope>
    <source>
        <strain evidence="1">CBS2887</strain>
    </source>
</reference>